<accession>D2PV79</accession>
<evidence type="ECO:0000313" key="2">
    <source>
        <dbReference type="EMBL" id="ADB33360.1"/>
    </source>
</evidence>
<reference evidence="2 3" key="2">
    <citation type="journal article" date="2010" name="Stand. Genomic Sci.">
        <title>Complete genome sequence of Kribbella flavida type strain (IFO 14399).</title>
        <authorList>
            <person name="Pukall R."/>
            <person name="Lapidus A."/>
            <person name="Glavina Del Rio T."/>
            <person name="Copeland A."/>
            <person name="Tice H."/>
            <person name="Cheng J.-F."/>
            <person name="Lucas S."/>
            <person name="Chen F."/>
            <person name="Nolan M."/>
            <person name="LaButti K."/>
            <person name="Pati A."/>
            <person name="Ivanova N."/>
            <person name="Mavrommatis K."/>
            <person name="Mikhailova N."/>
            <person name="Pitluck S."/>
            <person name="Bruce D."/>
            <person name="Goodwin L."/>
            <person name="Land M."/>
            <person name="Hauser L."/>
            <person name="Chang Y.-J."/>
            <person name="Jeffries C.D."/>
            <person name="Chen A."/>
            <person name="Palaniappan K."/>
            <person name="Chain P."/>
            <person name="Rohde M."/>
            <person name="Goeker M."/>
            <person name="Bristow J."/>
            <person name="Eisen J.A."/>
            <person name="Markowitz V."/>
            <person name="Hugenholtz P."/>
            <person name="Kyrpides N.C."/>
            <person name="Klenk H.-P."/>
            <person name="Brettin T."/>
        </authorList>
    </citation>
    <scope>NUCLEOTIDE SEQUENCE [LARGE SCALE GENOMIC DNA]</scope>
    <source>
        <strain evidence="3">DSM 17836 / JCM 10339 / NBRC 14399</strain>
    </source>
</reference>
<feature type="region of interest" description="Disordered" evidence="1">
    <location>
        <begin position="1"/>
        <end position="37"/>
    </location>
</feature>
<dbReference type="EMBL" id="CP001736">
    <property type="protein sequence ID" value="ADB33360.1"/>
    <property type="molecule type" value="Genomic_DNA"/>
</dbReference>
<feature type="compositionally biased region" description="Low complexity" evidence="1">
    <location>
        <begin position="22"/>
        <end position="32"/>
    </location>
</feature>
<proteinExistence type="predicted"/>
<evidence type="ECO:0000256" key="1">
    <source>
        <dbReference type="SAM" id="MobiDB-lite"/>
    </source>
</evidence>
<dbReference type="RefSeq" id="WP_012921914.1">
    <property type="nucleotide sequence ID" value="NC_013729.1"/>
</dbReference>
<gene>
    <name evidence="2" type="ordered locus">Kfla_4326</name>
</gene>
<dbReference type="Proteomes" id="UP000007967">
    <property type="component" value="Chromosome"/>
</dbReference>
<name>D2PV79_KRIFD</name>
<evidence type="ECO:0000313" key="3">
    <source>
        <dbReference type="Proteomes" id="UP000007967"/>
    </source>
</evidence>
<keyword evidence="3" id="KW-1185">Reference proteome</keyword>
<dbReference type="AlphaFoldDB" id="D2PV79"/>
<dbReference type="HOGENOM" id="CLU_2916594_0_0_11"/>
<reference evidence="3" key="1">
    <citation type="submission" date="2009-09" db="EMBL/GenBank/DDBJ databases">
        <title>The complete genome of Kribbella flavida DSM 17836.</title>
        <authorList>
            <consortium name="US DOE Joint Genome Institute (JGI-PGF)"/>
            <person name="Lucas S."/>
            <person name="Copeland A."/>
            <person name="Lapidus A."/>
            <person name="Glavina del Rio T."/>
            <person name="Dalin E."/>
            <person name="Tice H."/>
            <person name="Bruce D."/>
            <person name="Goodwin L."/>
            <person name="Pitluck S."/>
            <person name="Kyrpides N."/>
            <person name="Mavromatis K."/>
            <person name="Ivanova N."/>
            <person name="Saunders E."/>
            <person name="Brettin T."/>
            <person name="Detter J.C."/>
            <person name="Han C."/>
            <person name="Larimer F."/>
            <person name="Land M."/>
            <person name="Hauser L."/>
            <person name="Markowitz V."/>
            <person name="Cheng J.-F."/>
            <person name="Hugenholtz P."/>
            <person name="Woyke T."/>
            <person name="Wu D."/>
            <person name="Pukall R."/>
            <person name="Klenk H.-P."/>
            <person name="Eisen J.A."/>
        </authorList>
    </citation>
    <scope>NUCLEOTIDE SEQUENCE [LARGE SCALE GENOMIC DNA]</scope>
    <source>
        <strain evidence="3">DSM 17836 / JCM 10339 / NBRC 14399</strain>
    </source>
</reference>
<feature type="compositionally biased region" description="Acidic residues" evidence="1">
    <location>
        <begin position="1"/>
        <end position="11"/>
    </location>
</feature>
<dbReference type="KEGG" id="kfl:Kfla_4326"/>
<protein>
    <submittedName>
        <fullName evidence="2">Uncharacterized protein</fullName>
    </submittedName>
</protein>
<organism evidence="2 3">
    <name type="scientific">Kribbella flavida (strain DSM 17836 / JCM 10339 / NBRC 14399)</name>
    <dbReference type="NCBI Taxonomy" id="479435"/>
    <lineage>
        <taxon>Bacteria</taxon>
        <taxon>Bacillati</taxon>
        <taxon>Actinomycetota</taxon>
        <taxon>Actinomycetes</taxon>
        <taxon>Propionibacteriales</taxon>
        <taxon>Kribbellaceae</taxon>
        <taxon>Kribbella</taxon>
    </lineage>
</organism>
<sequence>MCPVDETEGDDVQTGRADRVRQAAQSSARPAAGNELQHVDPCRAAMQWAVSTSPTIHQLTR</sequence>